<comment type="subcellular location">
    <subcellularLocation>
        <location evidence="2 5">Secreted</location>
        <location evidence="2 5">Cell wall</location>
    </subcellularLocation>
</comment>
<evidence type="ECO:0000256" key="3">
    <source>
        <dbReference type="ARBA" id="ARBA00005784"/>
    </source>
</evidence>
<evidence type="ECO:0000256" key="1">
    <source>
        <dbReference type="ARBA" id="ARBA00003534"/>
    </source>
</evidence>
<organism evidence="7 8">
    <name type="scientific">Ensete ventricosum</name>
    <name type="common">Abyssinian banana</name>
    <name type="synonym">Musa ensete</name>
    <dbReference type="NCBI Taxonomy" id="4639"/>
    <lineage>
        <taxon>Eukaryota</taxon>
        <taxon>Viridiplantae</taxon>
        <taxon>Streptophyta</taxon>
        <taxon>Embryophyta</taxon>
        <taxon>Tracheophyta</taxon>
        <taxon>Spermatophyta</taxon>
        <taxon>Magnoliopsida</taxon>
        <taxon>Liliopsida</taxon>
        <taxon>Zingiberales</taxon>
        <taxon>Musaceae</taxon>
        <taxon>Ensete</taxon>
    </lineage>
</organism>
<comment type="caution">
    <text evidence="7">The sequence shown here is derived from an EMBL/GenBank/DDBJ whole genome shotgun (WGS) entry which is preliminary data.</text>
</comment>
<keyword evidence="5" id="KW-0378">Hydrolase</keyword>
<comment type="similarity">
    <text evidence="3 5">Belongs to the pectinacetylesterase family.</text>
</comment>
<keyword evidence="6" id="KW-1133">Transmembrane helix</keyword>
<reference evidence="7 8" key="1">
    <citation type="journal article" date="2014" name="Agronomy (Basel)">
        <title>A Draft Genome Sequence for Ensete ventricosum, the Drought-Tolerant Tree Against Hunger.</title>
        <authorList>
            <person name="Harrison J."/>
            <person name="Moore K.A."/>
            <person name="Paszkiewicz K."/>
            <person name="Jones T."/>
            <person name="Grant M."/>
            <person name="Ambacheew D."/>
            <person name="Muzemil S."/>
            <person name="Studholme D.J."/>
        </authorList>
    </citation>
    <scope>NUCLEOTIDE SEQUENCE [LARGE SCALE GENOMIC DNA]</scope>
</reference>
<keyword evidence="6" id="KW-0472">Membrane</keyword>
<dbReference type="EMBL" id="AMZH03004928">
    <property type="protein sequence ID" value="RRT67740.1"/>
    <property type="molecule type" value="Genomic_DNA"/>
</dbReference>
<sequence length="199" mass="21669">MPFGAPSCDHGYEKSSCIAERERAVHGAELNAPRSAASNLSPLSLLLRGKGRRRREPMRVFWFAGLLFLARWAHGSEYWNATELEAAYYGAGGGSPPLLVGLTLIQSAAAKGAGNTHLLSAFLLLFLALSDLCTLFGFLWLSSHLRAGNPCDAICVLLAMQRIATDVGDWFFDRGQVDAVDCAYPCDNTCHHIVFRGTH</sequence>
<feature type="transmembrane region" description="Helical" evidence="6">
    <location>
        <begin position="58"/>
        <end position="74"/>
    </location>
</feature>
<evidence type="ECO:0000256" key="6">
    <source>
        <dbReference type="SAM" id="Phobius"/>
    </source>
</evidence>
<dbReference type="InterPro" id="IPR004963">
    <property type="entry name" value="PAE/NOTUM"/>
</dbReference>
<evidence type="ECO:0000256" key="2">
    <source>
        <dbReference type="ARBA" id="ARBA00004191"/>
    </source>
</evidence>
<evidence type="ECO:0000256" key="5">
    <source>
        <dbReference type="RuleBase" id="RU363114"/>
    </source>
</evidence>
<accession>A0A426ZUW0</accession>
<dbReference type="AlphaFoldDB" id="A0A426ZUW0"/>
<evidence type="ECO:0000313" key="7">
    <source>
        <dbReference type="EMBL" id="RRT67740.1"/>
    </source>
</evidence>
<keyword evidence="4 5" id="KW-0134">Cell wall</keyword>
<dbReference type="Pfam" id="PF03283">
    <property type="entry name" value="PAE"/>
    <property type="match status" value="1"/>
</dbReference>
<feature type="transmembrane region" description="Helical" evidence="6">
    <location>
        <begin position="86"/>
        <end position="105"/>
    </location>
</feature>
<keyword evidence="6" id="KW-0812">Transmembrane</keyword>
<keyword evidence="5" id="KW-0964">Secreted</keyword>
<dbReference type="Proteomes" id="UP000287651">
    <property type="component" value="Unassembled WGS sequence"/>
</dbReference>
<name>A0A426ZUW0_ENSVE</name>
<feature type="transmembrane region" description="Helical" evidence="6">
    <location>
        <begin position="117"/>
        <end position="141"/>
    </location>
</feature>
<dbReference type="EC" id="3.1.1.-" evidence="5"/>
<proteinExistence type="inferred from homology"/>
<evidence type="ECO:0000313" key="8">
    <source>
        <dbReference type="Proteomes" id="UP000287651"/>
    </source>
</evidence>
<evidence type="ECO:0000256" key="4">
    <source>
        <dbReference type="ARBA" id="ARBA00022512"/>
    </source>
</evidence>
<keyword evidence="5" id="KW-0961">Cell wall biogenesis/degradation</keyword>
<comment type="function">
    <text evidence="1 5">Hydrolyzes acetyl esters in homogalacturonan regions of pectin. In type I primary cell wall, galacturonic acid residues of pectin can be acetylated at the O-2 and O-3 positions. Decreasing the degree of acetylation of pectin gels in vitro alters their physical properties.</text>
</comment>
<protein>
    <recommendedName>
        <fullName evidence="5">Pectin acetylesterase</fullName>
        <ecNumber evidence="5">3.1.1.-</ecNumber>
    </recommendedName>
</protein>
<gene>
    <name evidence="7" type="ORF">B296_00025586</name>
</gene>